<feature type="compositionally biased region" description="Polar residues" evidence="1">
    <location>
        <begin position="94"/>
        <end position="113"/>
    </location>
</feature>
<dbReference type="SUPFAM" id="SSF50974">
    <property type="entry name" value="Nitrous oxide reductase, N-terminal domain"/>
    <property type="match status" value="1"/>
</dbReference>
<dbReference type="AlphaFoldDB" id="A0A654LXN4"/>
<dbReference type="Gene3D" id="2.130.10.10">
    <property type="entry name" value="YVTN repeat-like/Quinoprotein amine dehydrogenase"/>
    <property type="match status" value="1"/>
</dbReference>
<dbReference type="KEGG" id="taa:NMY3_01574"/>
<dbReference type="InterPro" id="IPR011045">
    <property type="entry name" value="N2O_reductase_N"/>
</dbReference>
<dbReference type="Proteomes" id="UP000058925">
    <property type="component" value="Chromosome"/>
</dbReference>
<name>A0A654LXN4_9ARCH</name>
<dbReference type="EMBL" id="CP012850">
    <property type="protein sequence ID" value="ALI35777.1"/>
    <property type="molecule type" value="Genomic_DNA"/>
</dbReference>
<gene>
    <name evidence="2" type="ORF">NMY3_01574</name>
</gene>
<evidence type="ECO:0000313" key="3">
    <source>
        <dbReference type="Proteomes" id="UP000058925"/>
    </source>
</evidence>
<sequence length="113" mass="11742">MYVTNEASSSVPIIDQNNVVVDIIPVGIFPSGIAFSEGNGNMYVASAGLDAVFVIGETSLPINGIKGSGNNINIQVQENFGNDIGGQSDLGGTYSDSPIHQGQYANQDSSVVY</sequence>
<reference evidence="3" key="1">
    <citation type="submission" date="2015-10" db="EMBL/GenBank/DDBJ databases">
        <title>Niche specialization of a soil ammonia-oxidizing archaeon, Candidatus Nitrosocosmicus oleophilus.</title>
        <authorList>
            <person name="Jung M.-Y."/>
            <person name="Rhee S.-K."/>
        </authorList>
    </citation>
    <scope>NUCLEOTIDE SEQUENCE [LARGE SCALE GENOMIC DNA]</scope>
    <source>
        <strain evidence="3">MY3</strain>
    </source>
</reference>
<proteinExistence type="predicted"/>
<evidence type="ECO:0000256" key="1">
    <source>
        <dbReference type="SAM" id="MobiDB-lite"/>
    </source>
</evidence>
<protein>
    <submittedName>
        <fullName evidence="2">Uncharacterized protein</fullName>
    </submittedName>
</protein>
<feature type="region of interest" description="Disordered" evidence="1">
    <location>
        <begin position="83"/>
        <end position="113"/>
    </location>
</feature>
<organism evidence="2 3">
    <name type="scientific">Candidatus Nitrosocosmicus oleophilus</name>
    <dbReference type="NCBI Taxonomy" id="1353260"/>
    <lineage>
        <taxon>Archaea</taxon>
        <taxon>Nitrososphaerota</taxon>
        <taxon>Nitrososphaeria</taxon>
        <taxon>Nitrososphaerales</taxon>
        <taxon>Nitrososphaeraceae</taxon>
        <taxon>Candidatus Nitrosocosmicus</taxon>
    </lineage>
</organism>
<dbReference type="InterPro" id="IPR015943">
    <property type="entry name" value="WD40/YVTN_repeat-like_dom_sf"/>
</dbReference>
<accession>A0A654LXN4</accession>
<keyword evidence="3" id="KW-1185">Reference proteome</keyword>
<evidence type="ECO:0000313" key="2">
    <source>
        <dbReference type="EMBL" id="ALI35777.1"/>
    </source>
</evidence>